<dbReference type="AlphaFoldDB" id="A0A7K4R9K7"/>
<dbReference type="GO" id="GO:0042742">
    <property type="term" value="P:defense response to bacterium"/>
    <property type="evidence" value="ECO:0007669"/>
    <property type="project" value="InterPro"/>
</dbReference>
<reference evidence="3 4" key="1">
    <citation type="submission" date="2019-09" db="EMBL/GenBank/DDBJ databases">
        <title>Bird 10,000 Genomes (B10K) Project - Family phase.</title>
        <authorList>
            <person name="Zhang G."/>
        </authorList>
    </citation>
    <scope>NUCLEOTIDE SEQUENCE [LARGE SCALE GENOMIC DNA]</scope>
    <source>
        <strain evidence="3">B10K-DU-004-15</strain>
        <tissue evidence="3">Mixed tissue sample</tissue>
    </source>
</reference>
<organism evidence="3 4">
    <name type="scientific">Neopipo cinnamomea</name>
    <dbReference type="NCBI Taxonomy" id="456388"/>
    <lineage>
        <taxon>Eukaryota</taxon>
        <taxon>Metazoa</taxon>
        <taxon>Chordata</taxon>
        <taxon>Craniata</taxon>
        <taxon>Vertebrata</taxon>
        <taxon>Euteleostomi</taxon>
        <taxon>Archelosauria</taxon>
        <taxon>Archosauria</taxon>
        <taxon>Dinosauria</taxon>
        <taxon>Saurischia</taxon>
        <taxon>Theropoda</taxon>
        <taxon>Coelurosauria</taxon>
        <taxon>Aves</taxon>
        <taxon>Neognathae</taxon>
        <taxon>Neoaves</taxon>
        <taxon>Telluraves</taxon>
        <taxon>Australaves</taxon>
        <taxon>Passeriformes</taxon>
        <taxon>Tyrannidae</taxon>
        <taxon>Neopipo</taxon>
    </lineage>
</organism>
<evidence type="ECO:0000313" key="4">
    <source>
        <dbReference type="Proteomes" id="UP000556200"/>
    </source>
</evidence>
<dbReference type="PANTHER" id="PTHR15541:SF2">
    <property type="entry name" value="GRANULYSIN"/>
    <property type="match status" value="1"/>
</dbReference>
<proteinExistence type="predicted"/>
<feature type="domain" description="Saposin B-type" evidence="2">
    <location>
        <begin position="7"/>
        <end position="86"/>
    </location>
</feature>
<dbReference type="SMART" id="SM00741">
    <property type="entry name" value="SapB"/>
    <property type="match status" value="1"/>
</dbReference>
<evidence type="ECO:0000313" key="3">
    <source>
        <dbReference type="EMBL" id="NWQ69857.1"/>
    </source>
</evidence>
<dbReference type="InterPro" id="IPR008138">
    <property type="entry name" value="SapB_2"/>
</dbReference>
<keyword evidence="1" id="KW-1015">Disulfide bond</keyword>
<feature type="non-terminal residue" evidence="3">
    <location>
        <position position="86"/>
    </location>
</feature>
<dbReference type="GO" id="GO:0044194">
    <property type="term" value="C:cytolytic granule"/>
    <property type="evidence" value="ECO:0007669"/>
    <property type="project" value="TreeGrafter"/>
</dbReference>
<evidence type="ECO:0000256" key="1">
    <source>
        <dbReference type="ARBA" id="ARBA00023157"/>
    </source>
</evidence>
<protein>
    <submittedName>
        <fullName evidence="3">NKL protein</fullName>
    </submittedName>
</protein>
<dbReference type="SUPFAM" id="SSF47862">
    <property type="entry name" value="Saposin"/>
    <property type="match status" value="1"/>
</dbReference>
<dbReference type="PROSITE" id="PS50015">
    <property type="entry name" value="SAP_B"/>
    <property type="match status" value="1"/>
</dbReference>
<dbReference type="Gene3D" id="1.10.225.10">
    <property type="entry name" value="Saposin-like"/>
    <property type="match status" value="1"/>
</dbReference>
<dbReference type="Proteomes" id="UP000556200">
    <property type="component" value="Unassembled WGS sequence"/>
</dbReference>
<gene>
    <name evidence="3" type="primary">Nkl</name>
    <name evidence="3" type="ORF">NEOCIN_R12373</name>
</gene>
<dbReference type="Pfam" id="PF03489">
    <property type="entry name" value="SapB_2"/>
    <property type="match status" value="1"/>
</dbReference>
<sequence length="86" mass="9390">NDMGQGWKIKCSLCTKALKKIQTLAGDNPDEAAVTAALKKGCRLLGRFLGKQCRKLVSQYQDQISQALQDGDMPRDICTTMGICKA</sequence>
<accession>A0A7K4R9K7</accession>
<dbReference type="GO" id="GO:0006629">
    <property type="term" value="P:lipid metabolic process"/>
    <property type="evidence" value="ECO:0007669"/>
    <property type="project" value="InterPro"/>
</dbReference>
<dbReference type="InterPro" id="IPR011001">
    <property type="entry name" value="Saposin-like"/>
</dbReference>
<keyword evidence="4" id="KW-1185">Reference proteome</keyword>
<dbReference type="InterPro" id="IPR038847">
    <property type="entry name" value="Granulysin-like"/>
</dbReference>
<dbReference type="GO" id="GO:0061844">
    <property type="term" value="P:antimicrobial humoral immune response mediated by antimicrobial peptide"/>
    <property type="evidence" value="ECO:0007669"/>
    <property type="project" value="TreeGrafter"/>
</dbReference>
<dbReference type="InterPro" id="IPR007856">
    <property type="entry name" value="SapB_1"/>
</dbReference>
<evidence type="ECO:0000259" key="2">
    <source>
        <dbReference type="PROSITE" id="PS50015"/>
    </source>
</evidence>
<dbReference type="GO" id="GO:0031640">
    <property type="term" value="P:killing of cells of another organism"/>
    <property type="evidence" value="ECO:0007669"/>
    <property type="project" value="TreeGrafter"/>
</dbReference>
<comment type="caution">
    <text evidence="3">The sequence shown here is derived from an EMBL/GenBank/DDBJ whole genome shotgun (WGS) entry which is preliminary data.</text>
</comment>
<dbReference type="PANTHER" id="PTHR15541">
    <property type="entry name" value="GRANULYSIN RELATED"/>
    <property type="match status" value="1"/>
</dbReference>
<dbReference type="Pfam" id="PF05184">
    <property type="entry name" value="SapB_1"/>
    <property type="match status" value="1"/>
</dbReference>
<name>A0A7K4R9K7_9TYRA</name>
<feature type="non-terminal residue" evidence="3">
    <location>
        <position position="1"/>
    </location>
</feature>
<dbReference type="InterPro" id="IPR008139">
    <property type="entry name" value="SaposinB_dom"/>
</dbReference>
<dbReference type="EMBL" id="VYZA01001100">
    <property type="protein sequence ID" value="NWQ69857.1"/>
    <property type="molecule type" value="Genomic_DNA"/>
</dbReference>